<keyword evidence="5" id="KW-0805">Transcription regulation</keyword>
<evidence type="ECO:0000259" key="10">
    <source>
        <dbReference type="PROSITE" id="PS50110"/>
    </source>
</evidence>
<name>A0ABX1ZXG1_9BACL</name>
<keyword evidence="3 8" id="KW-0597">Phosphoprotein</keyword>
<keyword evidence="12" id="KW-1185">Reference proteome</keyword>
<sequence>MYKLLIVEDEPLIRTGLKHYFDWQDLHITSILEADNGINGLTLALQEQPHLIITDIRMPEMDGLEMIEQLRSRLPDTVFVILTGFNEFAYAQQAIRLGGVHAFLLKPLEYEESLATIQSCIQEVVAKHKKRQTHSEMVQESKLFKGSEWIQLLLEEPDQAVADEELLRHLFEYRSESCWYQPFVITWMPVNAAAPLAKSEIKQLSATLIDHAITSLYRPDAPRQLITYTFKSKLYGIAMLNTPLAEGAQDFALQQQERLIKQAGERLQASFFMAIGASTDRLSDLGHLLQGTDKALWSRYYQSERHLFLAAACETVYPGKVSPIRLNDLDRKQLYESLESANERELKQLLQRFVKDKLEYMPQIAPSRWLAFLQELIGLCINFANKNSIPFESVYSDKLLSLAFVDDFPTLEALFDWLGDWMVQLATISRDGSLSDQQQDVLIFEHIASFIKQNIAEDVTLQMVADRFFYNPSYLSRLFKRKLDKNYMRFVTEIRIAYAQELLKKPDYLITDICTMCGYKSYKHFVKTFGIIAQMTPTEYRKKWGWS</sequence>
<dbReference type="InterPro" id="IPR018060">
    <property type="entry name" value="HTH_AraC"/>
</dbReference>
<gene>
    <name evidence="11" type="ORF">GC097_31750</name>
</gene>
<comment type="subcellular location">
    <subcellularLocation>
        <location evidence="1">Cytoplasm</location>
    </subcellularLocation>
</comment>
<dbReference type="EMBL" id="WHNZ01000085">
    <property type="protein sequence ID" value="NOV04553.1"/>
    <property type="molecule type" value="Genomic_DNA"/>
</dbReference>
<keyword evidence="4" id="KW-0902">Two-component regulatory system</keyword>
<dbReference type="Proteomes" id="UP000618579">
    <property type="component" value="Unassembled WGS sequence"/>
</dbReference>
<reference evidence="11 12" key="1">
    <citation type="submission" date="2019-10" db="EMBL/GenBank/DDBJ databases">
        <title>Description of Paenibacillus pedi sp. nov.</title>
        <authorList>
            <person name="Carlier A."/>
            <person name="Qi S."/>
        </authorList>
    </citation>
    <scope>NUCLEOTIDE SEQUENCE [LARGE SCALE GENOMIC DNA]</scope>
    <source>
        <strain evidence="11 12">LMG 31457</strain>
    </source>
</reference>
<comment type="caution">
    <text evidence="11">The sequence shown here is derived from an EMBL/GenBank/DDBJ whole genome shotgun (WGS) entry which is preliminary data.</text>
</comment>
<dbReference type="SUPFAM" id="SSF46689">
    <property type="entry name" value="Homeodomain-like"/>
    <property type="match status" value="2"/>
</dbReference>
<dbReference type="PROSITE" id="PS01124">
    <property type="entry name" value="HTH_ARAC_FAMILY_2"/>
    <property type="match status" value="1"/>
</dbReference>
<evidence type="ECO:0000313" key="11">
    <source>
        <dbReference type="EMBL" id="NOV04553.1"/>
    </source>
</evidence>
<evidence type="ECO:0000256" key="5">
    <source>
        <dbReference type="ARBA" id="ARBA00023015"/>
    </source>
</evidence>
<evidence type="ECO:0000259" key="9">
    <source>
        <dbReference type="PROSITE" id="PS01124"/>
    </source>
</evidence>
<keyword evidence="6" id="KW-0238">DNA-binding</keyword>
<accession>A0ABX1ZXG1</accession>
<evidence type="ECO:0000256" key="7">
    <source>
        <dbReference type="ARBA" id="ARBA00023163"/>
    </source>
</evidence>
<keyword evidence="2" id="KW-0963">Cytoplasm</keyword>
<evidence type="ECO:0000256" key="8">
    <source>
        <dbReference type="PROSITE-ProRule" id="PRU00169"/>
    </source>
</evidence>
<evidence type="ECO:0000256" key="1">
    <source>
        <dbReference type="ARBA" id="ARBA00004496"/>
    </source>
</evidence>
<proteinExistence type="predicted"/>
<dbReference type="Pfam" id="PF12833">
    <property type="entry name" value="HTH_18"/>
    <property type="match status" value="1"/>
</dbReference>
<dbReference type="SUPFAM" id="SSF52172">
    <property type="entry name" value="CheY-like"/>
    <property type="match status" value="1"/>
</dbReference>
<protein>
    <submittedName>
        <fullName evidence="11">Response regulator</fullName>
    </submittedName>
</protein>
<dbReference type="SMART" id="SM00448">
    <property type="entry name" value="REC"/>
    <property type="match status" value="1"/>
</dbReference>
<dbReference type="InterPro" id="IPR001789">
    <property type="entry name" value="Sig_transdc_resp-reg_receiver"/>
</dbReference>
<dbReference type="PANTHER" id="PTHR42713">
    <property type="entry name" value="HISTIDINE KINASE-RELATED"/>
    <property type="match status" value="1"/>
</dbReference>
<dbReference type="PROSITE" id="PS50110">
    <property type="entry name" value="RESPONSE_REGULATORY"/>
    <property type="match status" value="1"/>
</dbReference>
<dbReference type="SMART" id="SM00342">
    <property type="entry name" value="HTH_ARAC"/>
    <property type="match status" value="1"/>
</dbReference>
<dbReference type="CDD" id="cd17536">
    <property type="entry name" value="REC_YesN-like"/>
    <property type="match status" value="1"/>
</dbReference>
<evidence type="ECO:0000256" key="4">
    <source>
        <dbReference type="ARBA" id="ARBA00023012"/>
    </source>
</evidence>
<evidence type="ECO:0000256" key="3">
    <source>
        <dbReference type="ARBA" id="ARBA00022553"/>
    </source>
</evidence>
<feature type="domain" description="HTH araC/xylS-type" evidence="9">
    <location>
        <begin position="445"/>
        <end position="543"/>
    </location>
</feature>
<evidence type="ECO:0000256" key="6">
    <source>
        <dbReference type="ARBA" id="ARBA00023125"/>
    </source>
</evidence>
<dbReference type="InterPro" id="IPR011006">
    <property type="entry name" value="CheY-like_superfamily"/>
</dbReference>
<feature type="domain" description="Response regulatory" evidence="10">
    <location>
        <begin position="3"/>
        <end position="121"/>
    </location>
</feature>
<dbReference type="InterPro" id="IPR009057">
    <property type="entry name" value="Homeodomain-like_sf"/>
</dbReference>
<dbReference type="InterPro" id="IPR051552">
    <property type="entry name" value="HptR"/>
</dbReference>
<dbReference type="PANTHER" id="PTHR42713:SF3">
    <property type="entry name" value="TRANSCRIPTIONAL REGULATORY PROTEIN HPTR"/>
    <property type="match status" value="1"/>
</dbReference>
<feature type="modified residue" description="4-aspartylphosphate" evidence="8">
    <location>
        <position position="55"/>
    </location>
</feature>
<evidence type="ECO:0000313" key="12">
    <source>
        <dbReference type="Proteomes" id="UP000618579"/>
    </source>
</evidence>
<dbReference type="RefSeq" id="WP_171687357.1">
    <property type="nucleotide sequence ID" value="NZ_WHNZ01000085.1"/>
</dbReference>
<evidence type="ECO:0000256" key="2">
    <source>
        <dbReference type="ARBA" id="ARBA00022490"/>
    </source>
</evidence>
<organism evidence="11 12">
    <name type="scientific">Paenibacillus planticolens</name>
    <dbReference type="NCBI Taxonomy" id="2654976"/>
    <lineage>
        <taxon>Bacteria</taxon>
        <taxon>Bacillati</taxon>
        <taxon>Bacillota</taxon>
        <taxon>Bacilli</taxon>
        <taxon>Bacillales</taxon>
        <taxon>Paenibacillaceae</taxon>
        <taxon>Paenibacillus</taxon>
    </lineage>
</organism>
<dbReference type="Pfam" id="PF00072">
    <property type="entry name" value="Response_reg"/>
    <property type="match status" value="1"/>
</dbReference>
<dbReference type="Gene3D" id="1.10.10.60">
    <property type="entry name" value="Homeodomain-like"/>
    <property type="match status" value="2"/>
</dbReference>
<dbReference type="Gene3D" id="3.40.50.2300">
    <property type="match status" value="1"/>
</dbReference>
<keyword evidence="7" id="KW-0804">Transcription</keyword>